<dbReference type="PANTHER" id="PTHR33395">
    <property type="entry name" value="TRANSCRIPTASE, PUTATIVE-RELATED-RELATED"/>
    <property type="match status" value="1"/>
</dbReference>
<dbReference type="OrthoDB" id="7701049at2759"/>
<sequence length="199" mass="22468">MKKFPNPHTKNTFAVLRRQAKFMLKLHYRNYIDSVSSQAASNPKGFWTMINSRRKGGKIPERFHLDQRTASGPNRSFLFNEYFQSVFTPPSNSYDFDALQVESVCPFSLSSIATTAEECLQLLRNLSPNRAIGSDLIGSMFLKNSAPSLSQPVATLINRCFSSGYFPSAWKAANTPQTCGPPMEMQTRTDVVCFFLREE</sequence>
<dbReference type="GO" id="GO:0061343">
    <property type="term" value="P:cell adhesion involved in heart morphogenesis"/>
    <property type="evidence" value="ECO:0007669"/>
    <property type="project" value="TreeGrafter"/>
</dbReference>
<comment type="caution">
    <text evidence="1">The sequence shown here is derived from an EMBL/GenBank/DDBJ whole genome shotgun (WGS) entry which is preliminary data.</text>
</comment>
<dbReference type="EMBL" id="KZ308899">
    <property type="protein sequence ID" value="KAG8235338.1"/>
    <property type="molecule type" value="Genomic_DNA"/>
</dbReference>
<organism evidence="1 2">
    <name type="scientific">Ladona fulva</name>
    <name type="common">Scarce chaser dragonfly</name>
    <name type="synonym">Libellula fulva</name>
    <dbReference type="NCBI Taxonomy" id="123851"/>
    <lineage>
        <taxon>Eukaryota</taxon>
        <taxon>Metazoa</taxon>
        <taxon>Ecdysozoa</taxon>
        <taxon>Arthropoda</taxon>
        <taxon>Hexapoda</taxon>
        <taxon>Insecta</taxon>
        <taxon>Pterygota</taxon>
        <taxon>Palaeoptera</taxon>
        <taxon>Odonata</taxon>
        <taxon>Epiprocta</taxon>
        <taxon>Anisoptera</taxon>
        <taxon>Libelluloidea</taxon>
        <taxon>Libellulidae</taxon>
        <taxon>Ladona</taxon>
    </lineage>
</organism>
<gene>
    <name evidence="1" type="ORF">J437_LFUL003622</name>
</gene>
<reference evidence="1" key="2">
    <citation type="submission" date="2017-10" db="EMBL/GenBank/DDBJ databases">
        <title>Ladona fulva Genome sequencing and assembly.</title>
        <authorList>
            <person name="Murali S."/>
            <person name="Richards S."/>
            <person name="Bandaranaike D."/>
            <person name="Bellair M."/>
            <person name="Blankenburg K."/>
            <person name="Chao H."/>
            <person name="Dinh H."/>
            <person name="Doddapaneni H."/>
            <person name="Dugan-Rocha S."/>
            <person name="Elkadiri S."/>
            <person name="Gnanaolivu R."/>
            <person name="Hernandez B."/>
            <person name="Skinner E."/>
            <person name="Javaid M."/>
            <person name="Lee S."/>
            <person name="Li M."/>
            <person name="Ming W."/>
            <person name="Munidasa M."/>
            <person name="Muniz J."/>
            <person name="Nguyen L."/>
            <person name="Hughes D."/>
            <person name="Osuji N."/>
            <person name="Pu L.-L."/>
            <person name="Puazo M."/>
            <person name="Qu C."/>
            <person name="Quiroz J."/>
            <person name="Raj R."/>
            <person name="Weissenberger G."/>
            <person name="Xin Y."/>
            <person name="Zou X."/>
            <person name="Han Y."/>
            <person name="Worley K."/>
            <person name="Muzny D."/>
            <person name="Gibbs R."/>
        </authorList>
    </citation>
    <scope>NUCLEOTIDE SEQUENCE</scope>
    <source>
        <strain evidence="1">Sampled in the wild</strain>
    </source>
</reference>
<name>A0A8K0P7X6_LADFU</name>
<evidence type="ECO:0000313" key="2">
    <source>
        <dbReference type="Proteomes" id="UP000792457"/>
    </source>
</evidence>
<accession>A0A8K0P7X6</accession>
<dbReference type="GO" id="GO:0031012">
    <property type="term" value="C:extracellular matrix"/>
    <property type="evidence" value="ECO:0007669"/>
    <property type="project" value="TreeGrafter"/>
</dbReference>
<evidence type="ECO:0000313" key="1">
    <source>
        <dbReference type="EMBL" id="KAG8235338.1"/>
    </source>
</evidence>
<proteinExistence type="predicted"/>
<dbReference type="AlphaFoldDB" id="A0A8K0P7X6"/>
<dbReference type="PANTHER" id="PTHR33395:SF22">
    <property type="entry name" value="REVERSE TRANSCRIPTASE DOMAIN-CONTAINING PROTEIN"/>
    <property type="match status" value="1"/>
</dbReference>
<dbReference type="Proteomes" id="UP000792457">
    <property type="component" value="Unassembled WGS sequence"/>
</dbReference>
<dbReference type="GO" id="GO:0007508">
    <property type="term" value="P:larval heart development"/>
    <property type="evidence" value="ECO:0007669"/>
    <property type="project" value="TreeGrafter"/>
</dbReference>
<reference evidence="1" key="1">
    <citation type="submission" date="2013-04" db="EMBL/GenBank/DDBJ databases">
        <authorList>
            <person name="Qu J."/>
            <person name="Murali S.C."/>
            <person name="Bandaranaike D."/>
            <person name="Bellair M."/>
            <person name="Blankenburg K."/>
            <person name="Chao H."/>
            <person name="Dinh H."/>
            <person name="Doddapaneni H."/>
            <person name="Downs B."/>
            <person name="Dugan-Rocha S."/>
            <person name="Elkadiri S."/>
            <person name="Gnanaolivu R.D."/>
            <person name="Hernandez B."/>
            <person name="Javaid M."/>
            <person name="Jayaseelan J.C."/>
            <person name="Lee S."/>
            <person name="Li M."/>
            <person name="Ming W."/>
            <person name="Munidasa M."/>
            <person name="Muniz J."/>
            <person name="Nguyen L."/>
            <person name="Ongeri F."/>
            <person name="Osuji N."/>
            <person name="Pu L.-L."/>
            <person name="Puazo M."/>
            <person name="Qu C."/>
            <person name="Quiroz J."/>
            <person name="Raj R."/>
            <person name="Weissenberger G."/>
            <person name="Xin Y."/>
            <person name="Zou X."/>
            <person name="Han Y."/>
            <person name="Richards S."/>
            <person name="Worley K."/>
            <person name="Muzny D."/>
            <person name="Gibbs R."/>
        </authorList>
    </citation>
    <scope>NUCLEOTIDE SEQUENCE</scope>
    <source>
        <strain evidence="1">Sampled in the wild</strain>
    </source>
</reference>
<keyword evidence="2" id="KW-1185">Reference proteome</keyword>
<protein>
    <submittedName>
        <fullName evidence="1">Uncharacterized protein</fullName>
    </submittedName>
</protein>